<dbReference type="Pfam" id="PF03015">
    <property type="entry name" value="Sterile"/>
    <property type="match status" value="1"/>
</dbReference>
<reference evidence="8" key="1">
    <citation type="submission" date="2022-10" db="EMBL/GenBank/DDBJ databases">
        <title>Genome assembly of Pristionchus species.</title>
        <authorList>
            <person name="Yoshida K."/>
            <person name="Sommer R.J."/>
        </authorList>
    </citation>
    <scope>NUCLEOTIDE SEQUENCE [LARGE SCALE GENOMIC DNA]</scope>
    <source>
        <strain evidence="8">RS5460</strain>
    </source>
</reference>
<comment type="function">
    <text evidence="4">Catalyzes the reduction of fatty acyl-CoA to fatty alcohols.</text>
</comment>
<gene>
    <name evidence="7" type="ORF">PMAYCL1PPCAC_16807</name>
</gene>
<dbReference type="PANTHER" id="PTHR11011:SF45">
    <property type="entry name" value="FATTY ACYL-COA REDUCTASE CG8306-RELATED"/>
    <property type="match status" value="1"/>
</dbReference>
<evidence type="ECO:0000259" key="6">
    <source>
        <dbReference type="Pfam" id="PF07993"/>
    </source>
</evidence>
<dbReference type="GO" id="GO:0102965">
    <property type="term" value="F:alcohol-forming long-chain fatty acyl-CoA reductase activity"/>
    <property type="evidence" value="ECO:0007669"/>
    <property type="project" value="UniProtKB-EC"/>
</dbReference>
<sequence length="269" mass="30800">CRTCFTQQVIVRKGANLPSAIFRPSIISSIWKDGPPGWADAFHGHGAIIGAMYTGALPCLPISSENPQTILDCVPVDVVANMMIICAWQRMIERNETIPVYHCCTSDLNPFNLQKFVDMAQKYAMEYPAERFLAPPSFNIRGFRCIESLRHKMRARCLGPALDKLTEALGHKPFWTELYCKVASAYEMLLPFTRYYHFESTNMLKLIDSMDEEDKKTFDFDVRKIDWYGYSSNGILGLKTFLLRDDVVDVRSIRKAKIKLFFISLIATR</sequence>
<protein>
    <recommendedName>
        <fullName evidence="4">Fatty acyl-CoA reductase</fullName>
        <ecNumber evidence="4">1.2.1.84</ecNumber>
    </recommendedName>
</protein>
<organism evidence="7 8">
    <name type="scientific">Pristionchus mayeri</name>
    <dbReference type="NCBI Taxonomy" id="1317129"/>
    <lineage>
        <taxon>Eukaryota</taxon>
        <taxon>Metazoa</taxon>
        <taxon>Ecdysozoa</taxon>
        <taxon>Nematoda</taxon>
        <taxon>Chromadorea</taxon>
        <taxon>Rhabditida</taxon>
        <taxon>Rhabditina</taxon>
        <taxon>Diplogasteromorpha</taxon>
        <taxon>Diplogasteroidea</taxon>
        <taxon>Neodiplogasteridae</taxon>
        <taxon>Pristionchus</taxon>
    </lineage>
</organism>
<feature type="domain" description="Thioester reductase (TE)" evidence="6">
    <location>
        <begin position="8"/>
        <end position="83"/>
    </location>
</feature>
<dbReference type="GO" id="GO:0080019">
    <property type="term" value="F:alcohol-forming very long-chain fatty acyl-CoA reductase activity"/>
    <property type="evidence" value="ECO:0007669"/>
    <property type="project" value="InterPro"/>
</dbReference>
<comment type="caution">
    <text evidence="7">The sequence shown here is derived from an EMBL/GenBank/DDBJ whole genome shotgun (WGS) entry which is preliminary data.</text>
</comment>
<evidence type="ECO:0000313" key="7">
    <source>
        <dbReference type="EMBL" id="GMR46612.1"/>
    </source>
</evidence>
<comment type="catalytic activity">
    <reaction evidence="4">
        <text>a long-chain fatty acyl-CoA + 2 NADPH + 2 H(+) = a long-chain primary fatty alcohol + 2 NADP(+) + CoA</text>
        <dbReference type="Rhea" id="RHEA:52716"/>
        <dbReference type="ChEBI" id="CHEBI:15378"/>
        <dbReference type="ChEBI" id="CHEBI:57287"/>
        <dbReference type="ChEBI" id="CHEBI:57783"/>
        <dbReference type="ChEBI" id="CHEBI:58349"/>
        <dbReference type="ChEBI" id="CHEBI:77396"/>
        <dbReference type="ChEBI" id="CHEBI:83139"/>
        <dbReference type="EC" id="1.2.1.84"/>
    </reaction>
</comment>
<dbReference type="EMBL" id="BTRK01000004">
    <property type="protein sequence ID" value="GMR46612.1"/>
    <property type="molecule type" value="Genomic_DNA"/>
</dbReference>
<dbReference type="PANTHER" id="PTHR11011">
    <property type="entry name" value="MALE STERILITY PROTEIN 2-RELATED"/>
    <property type="match status" value="1"/>
</dbReference>
<dbReference type="CDD" id="cd09071">
    <property type="entry name" value="FAR_C"/>
    <property type="match status" value="1"/>
</dbReference>
<keyword evidence="4" id="KW-0560">Oxidoreductase</keyword>
<feature type="non-terminal residue" evidence="7">
    <location>
        <position position="1"/>
    </location>
</feature>
<accession>A0AAN5CLJ9</accession>
<name>A0AAN5CLJ9_9BILA</name>
<dbReference type="InterPro" id="IPR033640">
    <property type="entry name" value="FAR_C"/>
</dbReference>
<evidence type="ECO:0000259" key="5">
    <source>
        <dbReference type="Pfam" id="PF03015"/>
    </source>
</evidence>
<keyword evidence="2 4" id="KW-0444">Lipid biosynthesis</keyword>
<evidence type="ECO:0000256" key="2">
    <source>
        <dbReference type="ARBA" id="ARBA00022516"/>
    </source>
</evidence>
<dbReference type="Proteomes" id="UP001328107">
    <property type="component" value="Unassembled WGS sequence"/>
</dbReference>
<dbReference type="GO" id="GO:0035336">
    <property type="term" value="P:long-chain fatty-acyl-CoA metabolic process"/>
    <property type="evidence" value="ECO:0007669"/>
    <property type="project" value="TreeGrafter"/>
</dbReference>
<evidence type="ECO:0000256" key="4">
    <source>
        <dbReference type="RuleBase" id="RU363097"/>
    </source>
</evidence>
<keyword evidence="3 4" id="KW-0443">Lipid metabolism</keyword>
<dbReference type="AlphaFoldDB" id="A0AAN5CLJ9"/>
<evidence type="ECO:0000313" key="8">
    <source>
        <dbReference type="Proteomes" id="UP001328107"/>
    </source>
</evidence>
<dbReference type="InterPro" id="IPR026055">
    <property type="entry name" value="FAR"/>
</dbReference>
<keyword evidence="8" id="KW-1185">Reference proteome</keyword>
<feature type="domain" description="Fatty acyl-CoA reductase C-terminal" evidence="5">
    <location>
        <begin position="162"/>
        <end position="245"/>
    </location>
</feature>
<dbReference type="InterPro" id="IPR013120">
    <property type="entry name" value="FAR_NAD-bd"/>
</dbReference>
<evidence type="ECO:0000256" key="3">
    <source>
        <dbReference type="ARBA" id="ARBA00023098"/>
    </source>
</evidence>
<dbReference type="Pfam" id="PF07993">
    <property type="entry name" value="NAD_binding_4"/>
    <property type="match status" value="1"/>
</dbReference>
<dbReference type="EC" id="1.2.1.84" evidence="4"/>
<evidence type="ECO:0000256" key="1">
    <source>
        <dbReference type="ARBA" id="ARBA00005928"/>
    </source>
</evidence>
<keyword evidence="4" id="KW-0521">NADP</keyword>
<comment type="similarity">
    <text evidence="1 4">Belongs to the fatty acyl-CoA reductase family.</text>
</comment>
<dbReference type="Gene3D" id="3.40.50.720">
    <property type="entry name" value="NAD(P)-binding Rossmann-like Domain"/>
    <property type="match status" value="1"/>
</dbReference>
<proteinExistence type="inferred from homology"/>
<dbReference type="GO" id="GO:0005777">
    <property type="term" value="C:peroxisome"/>
    <property type="evidence" value="ECO:0007669"/>
    <property type="project" value="TreeGrafter"/>
</dbReference>